<dbReference type="Pfam" id="PF02464">
    <property type="entry name" value="CinA"/>
    <property type="match status" value="1"/>
</dbReference>
<dbReference type="InterPro" id="IPR041424">
    <property type="entry name" value="CinA_KH"/>
</dbReference>
<dbReference type="CDD" id="cd00885">
    <property type="entry name" value="cinA"/>
    <property type="match status" value="1"/>
</dbReference>
<sequence length="407" mass="44566">MKAEIIAVGTELLMGQIVNSNAQFIAQRLNEMGLSHHIQTVVGDNPERLIAVIQQAEQRSDIIILTGGIGPTRDDLTKECLGEYLNEELVIDSESLENVKASFKGRVMVSSNEKMAATLANGDLMPNDNGQAIGTVIEKNQHLYLIFPGPPKELQAMFRNYGQDYIRQWLNEDLVIKSRYLRFFGIGESLLADKLDDLIRNQENPTLATYASDYTITVRITASAQTQEEADGLIADMIAKIEAIAGEYIFGEGEHISPAHALQNKLKADHLRIAFAESLTAGLAADLLASVPGASAVLEGGLVTYSRQAKQRLLEIPKDLLDSEGMVSEACARAMAEKTREKFASDIAVSFTGVAGPDSLEGHKPGTVFVGFAYKNGHTQVKSYHFNGNREAVRHRVVYAAYLELIN</sequence>
<dbReference type="AlphaFoldDB" id="A0A9X3JFI6"/>
<dbReference type="InterPro" id="IPR008135">
    <property type="entry name" value="Competence-induced_CinA"/>
</dbReference>
<dbReference type="NCBIfam" id="TIGR00177">
    <property type="entry name" value="molyb_syn"/>
    <property type="match status" value="1"/>
</dbReference>
<dbReference type="InterPro" id="IPR008136">
    <property type="entry name" value="CinA_C"/>
</dbReference>
<dbReference type="Pfam" id="PF18146">
    <property type="entry name" value="CinA_KH"/>
    <property type="match status" value="1"/>
</dbReference>
<proteinExistence type="inferred from homology"/>
<feature type="domain" description="MoaB/Mog" evidence="2">
    <location>
        <begin position="4"/>
        <end position="168"/>
    </location>
</feature>
<dbReference type="InterPro" id="IPR001453">
    <property type="entry name" value="MoaB/Mog_dom"/>
</dbReference>
<dbReference type="SUPFAM" id="SSF142433">
    <property type="entry name" value="CinA-like"/>
    <property type="match status" value="1"/>
</dbReference>
<dbReference type="HAMAP" id="MF_00226_B">
    <property type="entry name" value="CinA_B"/>
    <property type="match status" value="1"/>
</dbReference>
<dbReference type="EMBL" id="JAPRFR010000002">
    <property type="protein sequence ID" value="MCZ0725966.1"/>
    <property type="molecule type" value="Genomic_DNA"/>
</dbReference>
<keyword evidence="4" id="KW-1185">Reference proteome</keyword>
<evidence type="ECO:0000313" key="3">
    <source>
        <dbReference type="EMBL" id="MCZ0725966.1"/>
    </source>
</evidence>
<dbReference type="Pfam" id="PF00994">
    <property type="entry name" value="MoCF_biosynth"/>
    <property type="match status" value="1"/>
</dbReference>
<evidence type="ECO:0000259" key="2">
    <source>
        <dbReference type="SMART" id="SM00852"/>
    </source>
</evidence>
<dbReference type="Gene3D" id="3.30.70.2860">
    <property type="match status" value="1"/>
</dbReference>
<dbReference type="InterPro" id="IPR036425">
    <property type="entry name" value="MoaB/Mog-like_dom_sf"/>
</dbReference>
<evidence type="ECO:0000256" key="1">
    <source>
        <dbReference type="HAMAP-Rule" id="MF_00226"/>
    </source>
</evidence>
<dbReference type="Gene3D" id="3.40.980.10">
    <property type="entry name" value="MoaB/Mog-like domain"/>
    <property type="match status" value="1"/>
</dbReference>
<dbReference type="RefSeq" id="WP_268752297.1">
    <property type="nucleotide sequence ID" value="NZ_JAPRFQ010000002.1"/>
</dbReference>
<dbReference type="NCBIfam" id="TIGR00200">
    <property type="entry name" value="cinA_nterm"/>
    <property type="match status" value="1"/>
</dbReference>
<dbReference type="Proteomes" id="UP001146670">
    <property type="component" value="Unassembled WGS sequence"/>
</dbReference>
<dbReference type="PIRSF" id="PIRSF006728">
    <property type="entry name" value="CinA"/>
    <property type="match status" value="1"/>
</dbReference>
<gene>
    <name evidence="1" type="primary">cinA</name>
    <name evidence="3" type="ORF">OW157_05200</name>
</gene>
<dbReference type="Gene3D" id="3.90.950.20">
    <property type="entry name" value="CinA-like"/>
    <property type="match status" value="1"/>
</dbReference>
<dbReference type="SMART" id="SM00852">
    <property type="entry name" value="MoCF_biosynth"/>
    <property type="match status" value="1"/>
</dbReference>
<comment type="similarity">
    <text evidence="1">Belongs to the CinA family.</text>
</comment>
<evidence type="ECO:0000313" key="4">
    <source>
        <dbReference type="Proteomes" id="UP001146670"/>
    </source>
</evidence>
<organism evidence="3 4">
    <name type="scientific">Aerococcus kribbianus</name>
    <dbReference type="NCBI Taxonomy" id="2999064"/>
    <lineage>
        <taxon>Bacteria</taxon>
        <taxon>Bacillati</taxon>
        <taxon>Bacillota</taxon>
        <taxon>Bacilli</taxon>
        <taxon>Lactobacillales</taxon>
        <taxon>Aerococcaceae</taxon>
        <taxon>Aerococcus</taxon>
    </lineage>
</organism>
<comment type="caution">
    <text evidence="3">The sequence shown here is derived from an EMBL/GenBank/DDBJ whole genome shotgun (WGS) entry which is preliminary data.</text>
</comment>
<dbReference type="NCBIfam" id="TIGR00199">
    <property type="entry name" value="PncC_domain"/>
    <property type="match status" value="1"/>
</dbReference>
<dbReference type="NCBIfam" id="NF001813">
    <property type="entry name" value="PRK00549.1"/>
    <property type="match status" value="1"/>
</dbReference>
<dbReference type="PANTHER" id="PTHR13939">
    <property type="entry name" value="NICOTINAMIDE-NUCLEOTIDE AMIDOHYDROLASE PNCC"/>
    <property type="match status" value="1"/>
</dbReference>
<dbReference type="PANTHER" id="PTHR13939:SF0">
    <property type="entry name" value="NMN AMIDOHYDROLASE-LIKE PROTEIN YFAY"/>
    <property type="match status" value="1"/>
</dbReference>
<protein>
    <recommendedName>
        <fullName evidence="1">Putative competence-damage inducible protein</fullName>
    </recommendedName>
</protein>
<dbReference type="InterPro" id="IPR036653">
    <property type="entry name" value="CinA-like_C"/>
</dbReference>
<accession>A0A9X3JFI6</accession>
<dbReference type="InterPro" id="IPR050101">
    <property type="entry name" value="CinA"/>
</dbReference>
<dbReference type="SUPFAM" id="SSF53218">
    <property type="entry name" value="Molybdenum cofactor biosynthesis proteins"/>
    <property type="match status" value="1"/>
</dbReference>
<reference evidence="3" key="1">
    <citation type="submission" date="2022-12" db="EMBL/GenBank/DDBJ databases">
        <title>Description and comparative metabolic analysis of Aerococcus sp. nov., isolated from the feces of a pig.</title>
        <authorList>
            <person name="Chang Y.-H."/>
        </authorList>
    </citation>
    <scope>NUCLEOTIDE SEQUENCE</scope>
    <source>
        <strain evidence="3">YH-aer222</strain>
    </source>
</reference>
<name>A0A9X3JFI6_9LACT</name>